<evidence type="ECO:0000256" key="3">
    <source>
        <dbReference type="ARBA" id="ARBA00022692"/>
    </source>
</evidence>
<dbReference type="GO" id="GO:0019867">
    <property type="term" value="C:outer membrane"/>
    <property type="evidence" value="ECO:0007669"/>
    <property type="project" value="InterPro"/>
</dbReference>
<sequence>MKRGRCRIGIVAALLLGLVRPLMAQAPLWLVNERTTIRTISFRFVDTKSFEEDQLRAQMVLQAPSWWDRVKGWLPFVSPAHYPFDPIELARDVVRLRRFYARNGFLHTEITYPASQLDTVRNQIHIVLSIREGPPLVIQDVGFFDPEDRYLVTTLDPELRERWRRFRDQIAFRVGDRYTEARRVEIQDAVLNWFRDRGYAFARVRSDARIDSTFNTVDLRFVVDTGPRGYFSEIQIEGNRRVSDRVLRRELPFREGDVFAQRKVVEGQRQLFGLEIFRVALADIPPQPRDSTVTVRYRVAESALRFLVLQGGFGRSEGLGAEVRWTHRNFLGDARTLTLNLAAQTGLLARRGPGTPPPRLFRFSALFRQPYLFSRRMELLLSPFLEYQRDPLLEDSDEPLQINTREFGLNTTLFYEIYPFRTVTLQHAFSRALQLTQQRRDTTSTRDLFDKSILSLTATFGRTNNYFNPRRGYLIRPFAELGGGLIGSEIEYYRLGAELTGYLPLTRRSVLAGRLLFGRLEPLGRSREALAGRLGRTDSLRYENRFDPILFYAGGSSDVRGWGLQQLGPKVTRLQISDGDTTIYYEPIGGNRKLLLNLELRFGLPGLGSDWQGAAFLDGGQLGQDRLVLRTTAFRWAAGLGVRYQTPAGFIRLDLAYKLNPSYEDLRDPADVYRYRQGLTDRPPEVHWQRRLRLHLSIGQTF</sequence>
<reference evidence="6 7" key="1">
    <citation type="journal article" date="2009" name="Stand. Genomic Sci.">
        <title>Complete genome sequence of Rhodothermus marinus type strain (R-10).</title>
        <authorList>
            <person name="Nolan M."/>
            <person name="Tindall B.J."/>
            <person name="Pomrenke H."/>
            <person name="Lapidus A."/>
            <person name="Copeland A."/>
            <person name="Glavina Del Rio T."/>
            <person name="Lucas S."/>
            <person name="Chen F."/>
            <person name="Tice H."/>
            <person name="Cheng J.F."/>
            <person name="Saunders E."/>
            <person name="Han C."/>
            <person name="Bruce D."/>
            <person name="Goodwin L."/>
            <person name="Chain P."/>
            <person name="Pitluck S."/>
            <person name="Ovchinikova G."/>
            <person name="Pati A."/>
            <person name="Ivanova N."/>
            <person name="Mavromatis K."/>
            <person name="Chen A."/>
            <person name="Palaniappan K."/>
            <person name="Land M."/>
            <person name="Hauser L."/>
            <person name="Chang Y.J."/>
            <person name="Jeffries C.D."/>
            <person name="Brettin T."/>
            <person name="Goker M."/>
            <person name="Bristow J."/>
            <person name="Eisen J.A."/>
            <person name="Markowitz V."/>
            <person name="Hugenholtz P."/>
            <person name="Kyrpides N.C."/>
            <person name="Klenk H.P."/>
            <person name="Detter J.C."/>
        </authorList>
    </citation>
    <scope>NUCLEOTIDE SEQUENCE [LARGE SCALE GENOMIC DNA]</scope>
    <source>
        <strain evidence="7">ATCC 43812 / DSM 4252 / R-10</strain>
    </source>
</reference>
<organism evidence="6 7">
    <name type="scientific">Rhodothermus marinus (strain ATCC 43812 / DSM 4252 / R-10)</name>
    <name type="common">Rhodothermus obamensis</name>
    <dbReference type="NCBI Taxonomy" id="518766"/>
    <lineage>
        <taxon>Bacteria</taxon>
        <taxon>Pseudomonadati</taxon>
        <taxon>Rhodothermota</taxon>
        <taxon>Rhodothermia</taxon>
        <taxon>Rhodothermales</taxon>
        <taxon>Rhodothermaceae</taxon>
        <taxon>Rhodothermus</taxon>
    </lineage>
</organism>
<keyword evidence="4" id="KW-0472">Membrane</keyword>
<dbReference type="AlphaFoldDB" id="D0MG45"/>
<evidence type="ECO:0000256" key="1">
    <source>
        <dbReference type="ARBA" id="ARBA00004370"/>
    </source>
</evidence>
<dbReference type="PANTHER" id="PTHR12815:SF18">
    <property type="entry name" value="SORTING AND ASSEMBLY MACHINERY COMPONENT 50 HOMOLOG"/>
    <property type="match status" value="1"/>
</dbReference>
<dbReference type="KEGG" id="rmr:Rmar_0703"/>
<keyword evidence="7" id="KW-1185">Reference proteome</keyword>
<dbReference type="Proteomes" id="UP000002221">
    <property type="component" value="Chromosome"/>
</dbReference>
<dbReference type="InterPro" id="IPR010827">
    <property type="entry name" value="BamA/TamA_POTRA"/>
</dbReference>
<dbReference type="InterPro" id="IPR034746">
    <property type="entry name" value="POTRA"/>
</dbReference>
<dbReference type="EMBL" id="CP001807">
    <property type="protein sequence ID" value="ACY47601.1"/>
    <property type="molecule type" value="Genomic_DNA"/>
</dbReference>
<dbReference type="Pfam" id="PF01103">
    <property type="entry name" value="Omp85"/>
    <property type="match status" value="1"/>
</dbReference>
<dbReference type="RefSeq" id="WP_012843213.1">
    <property type="nucleotide sequence ID" value="NC_013501.1"/>
</dbReference>
<dbReference type="Pfam" id="PF07244">
    <property type="entry name" value="POTRA"/>
    <property type="match status" value="2"/>
</dbReference>
<dbReference type="PROSITE" id="PS51779">
    <property type="entry name" value="POTRA"/>
    <property type="match status" value="1"/>
</dbReference>
<protein>
    <submittedName>
        <fullName evidence="6">Surface antigen (D15)</fullName>
    </submittedName>
</protein>
<name>D0MG45_RHOM4</name>
<dbReference type="Gene3D" id="2.40.160.50">
    <property type="entry name" value="membrane protein fhac: a member of the omp85/tpsb transporter family"/>
    <property type="match status" value="1"/>
</dbReference>
<dbReference type="InterPro" id="IPR000184">
    <property type="entry name" value="Bac_surfAg_D15"/>
</dbReference>
<dbReference type="OrthoDB" id="9814535at2"/>
<feature type="domain" description="POTRA" evidence="5">
    <location>
        <begin position="229"/>
        <end position="302"/>
    </location>
</feature>
<evidence type="ECO:0000256" key="4">
    <source>
        <dbReference type="ARBA" id="ARBA00023136"/>
    </source>
</evidence>
<evidence type="ECO:0000259" key="5">
    <source>
        <dbReference type="PROSITE" id="PS51779"/>
    </source>
</evidence>
<dbReference type="STRING" id="518766.Rmar_0703"/>
<comment type="subcellular location">
    <subcellularLocation>
        <location evidence="1">Membrane</location>
    </subcellularLocation>
</comment>
<evidence type="ECO:0000313" key="7">
    <source>
        <dbReference type="Proteomes" id="UP000002221"/>
    </source>
</evidence>
<evidence type="ECO:0000313" key="6">
    <source>
        <dbReference type="EMBL" id="ACY47601.1"/>
    </source>
</evidence>
<gene>
    <name evidence="6" type="ordered locus">Rmar_0703</name>
</gene>
<keyword evidence="2" id="KW-1134">Transmembrane beta strand</keyword>
<keyword evidence="3" id="KW-0812">Transmembrane</keyword>
<dbReference type="eggNOG" id="COG4775">
    <property type="taxonomic scope" value="Bacteria"/>
</dbReference>
<dbReference type="HOGENOM" id="CLU_365968_0_0_10"/>
<evidence type="ECO:0000256" key="2">
    <source>
        <dbReference type="ARBA" id="ARBA00022452"/>
    </source>
</evidence>
<dbReference type="InterPro" id="IPR039910">
    <property type="entry name" value="D15-like"/>
</dbReference>
<accession>D0MG45</accession>
<dbReference type="PANTHER" id="PTHR12815">
    <property type="entry name" value="SORTING AND ASSEMBLY MACHINERY SAMM50 PROTEIN FAMILY MEMBER"/>
    <property type="match status" value="1"/>
</dbReference>
<dbReference type="Gene3D" id="3.10.20.310">
    <property type="entry name" value="membrane protein fhac"/>
    <property type="match status" value="3"/>
</dbReference>
<proteinExistence type="predicted"/>